<dbReference type="NCBIfam" id="NF003592">
    <property type="entry name" value="PRK05254.1-5"/>
    <property type="match status" value="1"/>
</dbReference>
<dbReference type="RefSeq" id="WP_380017447.1">
    <property type="nucleotide sequence ID" value="NZ_JBHLYR010000091.1"/>
</dbReference>
<evidence type="ECO:0000256" key="13">
    <source>
        <dbReference type="RuleBase" id="RU004182"/>
    </source>
</evidence>
<protein>
    <recommendedName>
        <fullName evidence="5 11">Uracil-DNA glycosylase</fullName>
        <shortName evidence="11">UDG</shortName>
        <ecNumber evidence="5 11">3.2.2.27</ecNumber>
    </recommendedName>
</protein>
<keyword evidence="8 11" id="KW-0378">Hydrolase</keyword>
<dbReference type="Pfam" id="PF03167">
    <property type="entry name" value="UDG"/>
    <property type="match status" value="1"/>
</dbReference>
<evidence type="ECO:0000256" key="8">
    <source>
        <dbReference type="ARBA" id="ARBA00022801"/>
    </source>
</evidence>
<evidence type="ECO:0000256" key="5">
    <source>
        <dbReference type="ARBA" id="ARBA00012030"/>
    </source>
</evidence>
<evidence type="ECO:0000256" key="9">
    <source>
        <dbReference type="ARBA" id="ARBA00022827"/>
    </source>
</evidence>
<dbReference type="SUPFAM" id="SSF52141">
    <property type="entry name" value="Uracil-DNA glycosylase-like"/>
    <property type="match status" value="1"/>
</dbReference>
<proteinExistence type="inferred from homology"/>
<dbReference type="SMART" id="SM00987">
    <property type="entry name" value="UreE_C"/>
    <property type="match status" value="1"/>
</dbReference>
<dbReference type="Pfam" id="PF03441">
    <property type="entry name" value="FAD_binding_7"/>
    <property type="match status" value="1"/>
</dbReference>
<dbReference type="EC" id="3.2.2.27" evidence="5 11"/>
<evidence type="ECO:0000256" key="7">
    <source>
        <dbReference type="ARBA" id="ARBA00022763"/>
    </source>
</evidence>
<keyword evidence="10 11" id="KW-0234">DNA repair</keyword>
<dbReference type="InterPro" id="IPR002081">
    <property type="entry name" value="Cryptochrome/DNA_photolyase_1"/>
</dbReference>
<sequence length="772" mass="86513">MSASHAPLQVVWFKKDLRVHDHQPLLEAAARGSVLPLYLYEPEQLQHPEFGGHHLQYLHECLTELDQALQALGVSLVCRSGEAIEVLEAIRAEVGIGALWAHEETGNSVSYARDRRVRAWCRAQGIPFTELPQNGVVRRLHSRDGWADLWEERMGAPTLKPLAQLTGASSLSLGHTNLQVGPNHKRQPSGGRRAAERTLSSFLTLRGVDYMREMSSPLTAEDSCSRLSAPLAFGTLSLREVVQATRQRLAAVKGEPEADPRWVRSLRSFESRLHWHCHFMQRLETEPAMEFQNLNRAFDDLRPEWHQDSFDRWAAGQTGYPLQDACMRMLTETGWLNFRMRAMTISFSSQLLWLHWRVPGEYLAYHWLDNEPGIHWAQVQMQSSTVGINRVRIYNPTKQARDQDPTGEFIRRWVPELAEVPTDFIHAPWTWSGAGRLKYPGPIVNVEQAMRAAKAKIMAVRQTAFFEAEARRVYEVHGSRKKAVIRAERRANGLPEKPVRPVRRPQAVLEMVGQPSLFEGQASTSAPIVPSGLPESWSQALAAEFAAPSFHQLKDFLINERRTHPVYPPAPDVFNALRLTPLERVKVLILGQDPYHGVGQAHGLSFSVRPGVRIPPSLQNIVRELQTDVPDFIPPRHGDLSTWAQQGVLLLNAVLTVRAGQPNSHAGMGWEPLTDAVIRAVNARPERVVFVLWGTYARKKARLITGSQHVVIESGHPSPLSVAHFAGTRPFSRVNAALEDAGLAPIDWHLPLTPEPSRPQMELSSVKGSSAG</sequence>
<comment type="catalytic activity">
    <reaction evidence="1 11">
        <text>Hydrolyzes single-stranded DNA or mismatched double-stranded DNA and polynucleotides, releasing free uracil.</text>
        <dbReference type="EC" id="3.2.2.27"/>
    </reaction>
</comment>
<dbReference type="NCBIfam" id="TIGR00628">
    <property type="entry name" value="ung"/>
    <property type="match status" value="1"/>
</dbReference>
<feature type="active site" description="Proton acceptor" evidence="11 12">
    <location>
        <position position="593"/>
    </location>
</feature>
<organism evidence="16 17">
    <name type="scientific">Deinococcus oregonensis</name>
    <dbReference type="NCBI Taxonomy" id="1805970"/>
    <lineage>
        <taxon>Bacteria</taxon>
        <taxon>Thermotogati</taxon>
        <taxon>Deinococcota</taxon>
        <taxon>Deinococci</taxon>
        <taxon>Deinococcales</taxon>
        <taxon>Deinococcaceae</taxon>
        <taxon>Deinococcus</taxon>
    </lineage>
</organism>
<evidence type="ECO:0000256" key="10">
    <source>
        <dbReference type="ARBA" id="ARBA00023204"/>
    </source>
</evidence>
<dbReference type="EMBL" id="JBHLYR010000091">
    <property type="protein sequence ID" value="MFB9995478.1"/>
    <property type="molecule type" value="Genomic_DNA"/>
</dbReference>
<evidence type="ECO:0000256" key="1">
    <source>
        <dbReference type="ARBA" id="ARBA00001400"/>
    </source>
</evidence>
<dbReference type="PROSITE" id="PS00130">
    <property type="entry name" value="U_DNA_GLYCOSYLASE"/>
    <property type="match status" value="1"/>
</dbReference>
<evidence type="ECO:0000256" key="12">
    <source>
        <dbReference type="PROSITE-ProRule" id="PRU10072"/>
    </source>
</evidence>
<dbReference type="Gene3D" id="1.25.40.80">
    <property type="match status" value="1"/>
</dbReference>
<dbReference type="CDD" id="cd10027">
    <property type="entry name" value="UDG-F1-like"/>
    <property type="match status" value="1"/>
</dbReference>
<comment type="cofactor">
    <cofactor evidence="2">
        <name>FAD</name>
        <dbReference type="ChEBI" id="CHEBI:57692"/>
    </cofactor>
</comment>
<keyword evidence="13" id="KW-0157">Chromophore</keyword>
<evidence type="ECO:0000259" key="15">
    <source>
        <dbReference type="PROSITE" id="PS51645"/>
    </source>
</evidence>
<dbReference type="PRINTS" id="PR00147">
    <property type="entry name" value="DNAPHOTLYASE"/>
</dbReference>
<comment type="subcellular location">
    <subcellularLocation>
        <location evidence="11">Cytoplasm</location>
    </subcellularLocation>
</comment>
<dbReference type="InterPro" id="IPR014729">
    <property type="entry name" value="Rossmann-like_a/b/a_fold"/>
</dbReference>
<keyword evidence="16" id="KW-0326">Glycosidase</keyword>
<feature type="compositionally biased region" description="Polar residues" evidence="14">
    <location>
        <begin position="762"/>
        <end position="772"/>
    </location>
</feature>
<evidence type="ECO:0000256" key="11">
    <source>
        <dbReference type="HAMAP-Rule" id="MF_00148"/>
    </source>
</evidence>
<dbReference type="Gene3D" id="3.40.50.620">
    <property type="entry name" value="HUPs"/>
    <property type="match status" value="1"/>
</dbReference>
<dbReference type="SUPFAM" id="SSF48173">
    <property type="entry name" value="Cryptochrome/photolyase FAD-binding domain"/>
    <property type="match status" value="1"/>
</dbReference>
<feature type="region of interest" description="Disordered" evidence="14">
    <location>
        <begin position="750"/>
        <end position="772"/>
    </location>
</feature>
<accession>A0ABV6B6T2</accession>
<evidence type="ECO:0000256" key="6">
    <source>
        <dbReference type="ARBA" id="ARBA00022630"/>
    </source>
</evidence>
<reference evidence="16 17" key="1">
    <citation type="submission" date="2024-09" db="EMBL/GenBank/DDBJ databases">
        <authorList>
            <person name="Sun Q."/>
            <person name="Mori K."/>
        </authorList>
    </citation>
    <scope>NUCLEOTIDE SEQUENCE [LARGE SCALE GENOMIC DNA]</scope>
    <source>
        <strain evidence="16 17">JCM 13503</strain>
    </source>
</reference>
<evidence type="ECO:0000256" key="14">
    <source>
        <dbReference type="SAM" id="MobiDB-lite"/>
    </source>
</evidence>
<dbReference type="InterPro" id="IPR005101">
    <property type="entry name" value="Cryptochr/Photolyase_FAD-bd"/>
</dbReference>
<dbReference type="InterPro" id="IPR036895">
    <property type="entry name" value="Uracil-DNA_glycosylase-like_sf"/>
</dbReference>
<evidence type="ECO:0000313" key="16">
    <source>
        <dbReference type="EMBL" id="MFB9995478.1"/>
    </source>
</evidence>
<dbReference type="NCBIfam" id="NF003591">
    <property type="entry name" value="PRK05254.1-4"/>
    <property type="match status" value="1"/>
</dbReference>
<evidence type="ECO:0000256" key="3">
    <source>
        <dbReference type="ARBA" id="ARBA00002631"/>
    </source>
</evidence>
<dbReference type="PROSITE" id="PS51645">
    <property type="entry name" value="PHR_CRY_ALPHA_BETA"/>
    <property type="match status" value="1"/>
</dbReference>
<feature type="domain" description="Photolyase/cryptochrome alpha/beta" evidence="15">
    <location>
        <begin position="7"/>
        <end position="136"/>
    </location>
</feature>
<evidence type="ECO:0000256" key="2">
    <source>
        <dbReference type="ARBA" id="ARBA00001974"/>
    </source>
</evidence>
<dbReference type="InterPro" id="IPR006050">
    <property type="entry name" value="DNA_photolyase_N"/>
</dbReference>
<keyword evidence="9 13" id="KW-0274">FAD</keyword>
<dbReference type="Pfam" id="PF00875">
    <property type="entry name" value="DNA_photolyase"/>
    <property type="match status" value="1"/>
</dbReference>
<dbReference type="GO" id="GO:0004844">
    <property type="term" value="F:uracil DNA N-glycosylase activity"/>
    <property type="evidence" value="ECO:0007669"/>
    <property type="project" value="UniProtKB-EC"/>
</dbReference>
<evidence type="ECO:0000313" key="17">
    <source>
        <dbReference type="Proteomes" id="UP001589733"/>
    </source>
</evidence>
<dbReference type="SUPFAM" id="SSF52425">
    <property type="entry name" value="Cryptochrome/photolyase, N-terminal domain"/>
    <property type="match status" value="1"/>
</dbReference>
<keyword evidence="11" id="KW-0963">Cytoplasm</keyword>
<dbReference type="NCBIfam" id="NF003589">
    <property type="entry name" value="PRK05254.1-2"/>
    <property type="match status" value="1"/>
</dbReference>
<dbReference type="Proteomes" id="UP001589733">
    <property type="component" value="Unassembled WGS sequence"/>
</dbReference>
<dbReference type="InterPro" id="IPR018085">
    <property type="entry name" value="Ura-DNA_Glyclase_AS"/>
</dbReference>
<dbReference type="InterPro" id="IPR036155">
    <property type="entry name" value="Crypto/Photolyase_N_sf"/>
</dbReference>
<dbReference type="HAMAP" id="MF_00148">
    <property type="entry name" value="UDG"/>
    <property type="match status" value="1"/>
</dbReference>
<keyword evidence="17" id="KW-1185">Reference proteome</keyword>
<keyword evidence="7 11" id="KW-0227">DNA damage</keyword>
<comment type="similarity">
    <text evidence="13">Belongs to the DNA photolyase family.</text>
</comment>
<dbReference type="InterPro" id="IPR036134">
    <property type="entry name" value="Crypto/Photolyase_FAD-like_sf"/>
</dbReference>
<dbReference type="SMART" id="SM00986">
    <property type="entry name" value="UDG"/>
    <property type="match status" value="1"/>
</dbReference>
<gene>
    <name evidence="11" type="primary">ung</name>
    <name evidence="16" type="ORF">ACFFLM_26455</name>
</gene>
<comment type="similarity">
    <text evidence="4 11">Belongs to the uracil-DNA glycosylase (UDG) superfamily. UNG family.</text>
</comment>
<keyword evidence="6 13" id="KW-0285">Flavoprotein</keyword>
<evidence type="ECO:0000256" key="4">
    <source>
        <dbReference type="ARBA" id="ARBA00008184"/>
    </source>
</evidence>
<dbReference type="InterPro" id="IPR005122">
    <property type="entry name" value="Uracil-DNA_glycosylase-like"/>
</dbReference>
<comment type="function">
    <text evidence="3 11">Excises uracil residues from the DNA which can arise as a result of misincorporation of dUMP residues by DNA polymerase or due to deamination of cytosine.</text>
</comment>
<dbReference type="Gene3D" id="1.10.579.10">
    <property type="entry name" value="DNA Cyclobutane Dipyrimidine Photolyase, subunit A, domain 3"/>
    <property type="match status" value="1"/>
</dbReference>
<dbReference type="InterPro" id="IPR002043">
    <property type="entry name" value="UDG_fam1"/>
</dbReference>
<dbReference type="PANTHER" id="PTHR11264">
    <property type="entry name" value="URACIL-DNA GLYCOSYLASE"/>
    <property type="match status" value="1"/>
</dbReference>
<dbReference type="PANTHER" id="PTHR11264:SF0">
    <property type="entry name" value="URACIL-DNA GLYCOSYLASE"/>
    <property type="match status" value="1"/>
</dbReference>
<comment type="caution">
    <text evidence="16">The sequence shown here is derived from an EMBL/GenBank/DDBJ whole genome shotgun (WGS) entry which is preliminary data.</text>
</comment>
<dbReference type="Gene3D" id="3.40.470.10">
    <property type="entry name" value="Uracil-DNA glycosylase-like domain"/>
    <property type="match status" value="1"/>
</dbReference>
<name>A0ABV6B6T2_9DEIO</name>
<dbReference type="NCBIfam" id="NF003588">
    <property type="entry name" value="PRK05254.1-1"/>
    <property type="match status" value="1"/>
</dbReference>